<dbReference type="Proteomes" id="UP000037923">
    <property type="component" value="Unassembled WGS sequence"/>
</dbReference>
<comment type="caution">
    <text evidence="2">The sequence shown here is derived from an EMBL/GenBank/DDBJ whole genome shotgun (WGS) entry which is preliminary data.</text>
</comment>
<feature type="compositionally biased region" description="Basic residues" evidence="1">
    <location>
        <begin position="204"/>
        <end position="216"/>
    </location>
</feature>
<dbReference type="RefSeq" id="XP_015654745.1">
    <property type="nucleotide sequence ID" value="XM_015806874.1"/>
</dbReference>
<feature type="compositionally biased region" description="Basic and acidic residues" evidence="1">
    <location>
        <begin position="106"/>
        <end position="122"/>
    </location>
</feature>
<proteinExistence type="predicted"/>
<reference evidence="2 3" key="1">
    <citation type="submission" date="2015-07" db="EMBL/GenBank/DDBJ databases">
        <title>High-quality genome of monoxenous trypanosomatid Leptomonas pyrrhocoris.</title>
        <authorList>
            <person name="Flegontov P."/>
            <person name="Butenko A."/>
            <person name="Firsov S."/>
            <person name="Vlcek C."/>
            <person name="Logacheva M.D."/>
            <person name="Field M."/>
            <person name="Filatov D."/>
            <person name="Flegontova O."/>
            <person name="Gerasimov E."/>
            <person name="Jackson A.P."/>
            <person name="Kelly S."/>
            <person name="Opperdoes F."/>
            <person name="O'Reilly A."/>
            <person name="Votypka J."/>
            <person name="Yurchenko V."/>
            <person name="Lukes J."/>
        </authorList>
    </citation>
    <scope>NUCLEOTIDE SEQUENCE [LARGE SCALE GENOMIC DNA]</scope>
    <source>
        <strain evidence="2">H10</strain>
    </source>
</reference>
<gene>
    <name evidence="2" type="ORF">ABB37_08028</name>
</gene>
<dbReference type="VEuPathDB" id="TriTrypDB:LpyrH10_21_1640"/>
<feature type="region of interest" description="Disordered" evidence="1">
    <location>
        <begin position="156"/>
        <end position="216"/>
    </location>
</feature>
<evidence type="ECO:0000256" key="1">
    <source>
        <dbReference type="SAM" id="MobiDB-lite"/>
    </source>
</evidence>
<accession>A0A0M9FUT1</accession>
<protein>
    <submittedName>
        <fullName evidence="2">Uncharacterized protein</fullName>
    </submittedName>
</protein>
<dbReference type="AlphaFoldDB" id="A0A0M9FUT1"/>
<sequence length="216" mass="25029">MLLCREDTGGAPSVKVLLPFPPVDDDLFRKQTSSETIFERLHRLSPPSLSRPAFEAVVSRARQEESVCTFAPQVNHTHDDVLRLWSANSSVFDRLYGNAQCQQEQQSHRSDARPQRDVEEDERFHQRFRAYTFPSHLYSFPTPSRNRRDCENRYNMRGRGRYSESPQGRPSRRSTCVGEKRENGLHHRRRGYSHIASPLSAPVPHHRNNASPSRHI</sequence>
<dbReference type="EMBL" id="LGTL01000021">
    <property type="protein sequence ID" value="KPA76306.1"/>
    <property type="molecule type" value="Genomic_DNA"/>
</dbReference>
<keyword evidence="3" id="KW-1185">Reference proteome</keyword>
<dbReference type="EMBL" id="LGTL01000021">
    <property type="protein sequence ID" value="KPA76307.1"/>
    <property type="molecule type" value="Genomic_DNA"/>
</dbReference>
<feature type="region of interest" description="Disordered" evidence="1">
    <location>
        <begin position="102"/>
        <end position="122"/>
    </location>
</feature>
<evidence type="ECO:0000313" key="2">
    <source>
        <dbReference type="EMBL" id="KPA76306.1"/>
    </source>
</evidence>
<organism evidence="2 3">
    <name type="scientific">Leptomonas pyrrhocoris</name>
    <name type="common">Firebug parasite</name>
    <dbReference type="NCBI Taxonomy" id="157538"/>
    <lineage>
        <taxon>Eukaryota</taxon>
        <taxon>Discoba</taxon>
        <taxon>Euglenozoa</taxon>
        <taxon>Kinetoplastea</taxon>
        <taxon>Metakinetoplastina</taxon>
        <taxon>Trypanosomatida</taxon>
        <taxon>Trypanosomatidae</taxon>
        <taxon>Leishmaniinae</taxon>
        <taxon>Leptomonas</taxon>
    </lineage>
</organism>
<dbReference type="RefSeq" id="XP_015654746.1">
    <property type="nucleotide sequence ID" value="XM_015806875.1"/>
</dbReference>
<evidence type="ECO:0000313" key="3">
    <source>
        <dbReference type="Proteomes" id="UP000037923"/>
    </source>
</evidence>
<dbReference type="GeneID" id="26908313"/>
<name>A0A0M9FUT1_LEPPY</name>